<evidence type="ECO:0000256" key="1">
    <source>
        <dbReference type="SAM" id="MobiDB-lite"/>
    </source>
</evidence>
<name>M2R382_CERS8</name>
<reference evidence="2 3" key="1">
    <citation type="journal article" date="2012" name="Proc. Natl. Acad. Sci. U.S.A.">
        <title>Comparative genomics of Ceriporiopsis subvermispora and Phanerochaete chrysosporium provide insight into selective ligninolysis.</title>
        <authorList>
            <person name="Fernandez-Fueyo E."/>
            <person name="Ruiz-Duenas F.J."/>
            <person name="Ferreira P."/>
            <person name="Floudas D."/>
            <person name="Hibbett D.S."/>
            <person name="Canessa P."/>
            <person name="Larrondo L.F."/>
            <person name="James T.Y."/>
            <person name="Seelenfreund D."/>
            <person name="Lobos S."/>
            <person name="Polanco R."/>
            <person name="Tello M."/>
            <person name="Honda Y."/>
            <person name="Watanabe T."/>
            <person name="Watanabe T."/>
            <person name="Ryu J.S."/>
            <person name="Kubicek C.P."/>
            <person name="Schmoll M."/>
            <person name="Gaskell J."/>
            <person name="Hammel K.E."/>
            <person name="St John F.J."/>
            <person name="Vanden Wymelenberg A."/>
            <person name="Sabat G."/>
            <person name="Splinter BonDurant S."/>
            <person name="Syed K."/>
            <person name="Yadav J.S."/>
            <person name="Doddapaneni H."/>
            <person name="Subramanian V."/>
            <person name="Lavin J.L."/>
            <person name="Oguiza J.A."/>
            <person name="Perez G."/>
            <person name="Pisabarro A.G."/>
            <person name="Ramirez L."/>
            <person name="Santoyo F."/>
            <person name="Master E."/>
            <person name="Coutinho P.M."/>
            <person name="Henrissat B."/>
            <person name="Lombard V."/>
            <person name="Magnuson J.K."/>
            <person name="Kuees U."/>
            <person name="Hori C."/>
            <person name="Igarashi K."/>
            <person name="Samejima M."/>
            <person name="Held B.W."/>
            <person name="Barry K.W."/>
            <person name="LaButti K.M."/>
            <person name="Lapidus A."/>
            <person name="Lindquist E.A."/>
            <person name="Lucas S.M."/>
            <person name="Riley R."/>
            <person name="Salamov A.A."/>
            <person name="Hoffmeister D."/>
            <person name="Schwenk D."/>
            <person name="Hadar Y."/>
            <person name="Yarden O."/>
            <person name="de Vries R.P."/>
            <person name="Wiebenga A."/>
            <person name="Stenlid J."/>
            <person name="Eastwood D."/>
            <person name="Grigoriev I.V."/>
            <person name="Berka R.M."/>
            <person name="Blanchette R.A."/>
            <person name="Kersten P."/>
            <person name="Martinez A.T."/>
            <person name="Vicuna R."/>
            <person name="Cullen D."/>
        </authorList>
    </citation>
    <scope>NUCLEOTIDE SEQUENCE [LARGE SCALE GENOMIC DNA]</scope>
    <source>
        <strain evidence="2 3">B</strain>
    </source>
</reference>
<organism evidence="2 3">
    <name type="scientific">Ceriporiopsis subvermispora (strain B)</name>
    <name type="common">White-rot fungus</name>
    <name type="synonym">Gelatoporia subvermispora</name>
    <dbReference type="NCBI Taxonomy" id="914234"/>
    <lineage>
        <taxon>Eukaryota</taxon>
        <taxon>Fungi</taxon>
        <taxon>Dikarya</taxon>
        <taxon>Basidiomycota</taxon>
        <taxon>Agaricomycotina</taxon>
        <taxon>Agaricomycetes</taxon>
        <taxon>Polyporales</taxon>
        <taxon>Gelatoporiaceae</taxon>
        <taxon>Gelatoporia</taxon>
    </lineage>
</organism>
<dbReference type="AlphaFoldDB" id="M2R382"/>
<dbReference type="Proteomes" id="UP000016930">
    <property type="component" value="Unassembled WGS sequence"/>
</dbReference>
<accession>M2R382</accession>
<dbReference type="EMBL" id="KB445794">
    <property type="protein sequence ID" value="EMD38980.1"/>
    <property type="molecule type" value="Genomic_DNA"/>
</dbReference>
<feature type="compositionally biased region" description="Low complexity" evidence="1">
    <location>
        <begin position="25"/>
        <end position="36"/>
    </location>
</feature>
<sequence>MCAGPQLTLPHPFRRGRLRHGCGAGQQQQANGRPGAVEAAFPPLRPRLENARTCAVGWAWECGPAGSRSSRAATVSHHCTQRPSRAQLTIYSTTIRAFAVARSRAHTRRPSLQR</sequence>
<evidence type="ECO:0000313" key="2">
    <source>
        <dbReference type="EMBL" id="EMD38980.1"/>
    </source>
</evidence>
<dbReference type="HOGENOM" id="CLU_2120806_0_0_1"/>
<evidence type="ECO:0000313" key="3">
    <source>
        <dbReference type="Proteomes" id="UP000016930"/>
    </source>
</evidence>
<proteinExistence type="predicted"/>
<protein>
    <submittedName>
        <fullName evidence="2">Uncharacterized protein</fullName>
    </submittedName>
</protein>
<feature type="region of interest" description="Disordered" evidence="1">
    <location>
        <begin position="20"/>
        <end position="39"/>
    </location>
</feature>
<keyword evidence="3" id="KW-1185">Reference proteome</keyword>
<gene>
    <name evidence="2" type="ORF">CERSUDRAFT_112691</name>
</gene>